<evidence type="ECO:0000256" key="1">
    <source>
        <dbReference type="ARBA" id="ARBA00023002"/>
    </source>
</evidence>
<dbReference type="GO" id="GO:0016491">
    <property type="term" value="F:oxidoreductase activity"/>
    <property type="evidence" value="ECO:0007669"/>
    <property type="project" value="UniProtKB-KW"/>
</dbReference>
<sequence>MLRFNLYTPTMTVPTRTFGKNGPQVSVVGLGLMGMSAYYGPAMPDETAFPLLDKAIELGCTHWDTSNMYGANEDTLNRYFKARPGAREKVFLATKFGVLWDGKTMSARGDYDYVIECGNKALERIGTSYIDLFYVHRIDEKTPIEITMRALVQLKKEGKIRRIGLSECGAATLRRACAVHPVAALEVEYSPFALDIEHDDINLLAVCRELGVAVVAYSPLGRGILTGRYRSVDDFADDDYRKNGDPRYSPENFHRNLEVVDKFGEIAKTHGVTAGQLALAWLLAQGDDIFPIPGTTKIANMEENIAATKVKLSGKELEELNKVVRSADVRGDRYSVMAAVILDTVPLQE</sequence>
<dbReference type="PANTHER" id="PTHR43625:SF40">
    <property type="entry name" value="ALDO-KETO REDUCTASE YAKC [NADP(+)]"/>
    <property type="match status" value="1"/>
</dbReference>
<evidence type="ECO:0000313" key="3">
    <source>
        <dbReference type="EMBL" id="KZV83317.1"/>
    </source>
</evidence>
<dbReference type="Pfam" id="PF00248">
    <property type="entry name" value="Aldo_ket_red"/>
    <property type="match status" value="1"/>
</dbReference>
<evidence type="ECO:0000259" key="2">
    <source>
        <dbReference type="Pfam" id="PF00248"/>
    </source>
</evidence>
<dbReference type="Gene3D" id="3.20.20.100">
    <property type="entry name" value="NADP-dependent oxidoreductase domain"/>
    <property type="match status" value="1"/>
</dbReference>
<dbReference type="PRINTS" id="PR00069">
    <property type="entry name" value="ALDKETRDTASE"/>
</dbReference>
<proteinExistence type="predicted"/>
<dbReference type="OrthoDB" id="37537at2759"/>
<dbReference type="AlphaFoldDB" id="A0A165CWS6"/>
<accession>A0A165CWS6</accession>
<dbReference type="InterPro" id="IPR036812">
    <property type="entry name" value="NAD(P)_OxRdtase_dom_sf"/>
</dbReference>
<dbReference type="Proteomes" id="UP000077266">
    <property type="component" value="Unassembled WGS sequence"/>
</dbReference>
<dbReference type="PANTHER" id="PTHR43625">
    <property type="entry name" value="AFLATOXIN B1 ALDEHYDE REDUCTASE"/>
    <property type="match status" value="1"/>
</dbReference>
<dbReference type="InterPro" id="IPR023210">
    <property type="entry name" value="NADP_OxRdtase_dom"/>
</dbReference>
<name>A0A165CWS6_EXIGL</name>
<evidence type="ECO:0000313" key="4">
    <source>
        <dbReference type="Proteomes" id="UP000077266"/>
    </source>
</evidence>
<dbReference type="InParanoid" id="A0A165CWS6"/>
<keyword evidence="4" id="KW-1185">Reference proteome</keyword>
<dbReference type="EMBL" id="KV426278">
    <property type="protein sequence ID" value="KZV83317.1"/>
    <property type="molecule type" value="Genomic_DNA"/>
</dbReference>
<dbReference type="FunCoup" id="A0A165CWS6">
    <property type="interactions" value="364"/>
</dbReference>
<dbReference type="GO" id="GO:0005737">
    <property type="term" value="C:cytoplasm"/>
    <property type="evidence" value="ECO:0007669"/>
    <property type="project" value="TreeGrafter"/>
</dbReference>
<dbReference type="SUPFAM" id="SSF51430">
    <property type="entry name" value="NAD(P)-linked oxidoreductase"/>
    <property type="match status" value="1"/>
</dbReference>
<protein>
    <submittedName>
        <fullName evidence="3">Aldo/keto reductase</fullName>
    </submittedName>
</protein>
<dbReference type="InterPro" id="IPR050791">
    <property type="entry name" value="Aldo-Keto_reductase"/>
</dbReference>
<dbReference type="STRING" id="1314781.A0A165CWS6"/>
<organism evidence="3 4">
    <name type="scientific">Exidia glandulosa HHB12029</name>
    <dbReference type="NCBI Taxonomy" id="1314781"/>
    <lineage>
        <taxon>Eukaryota</taxon>
        <taxon>Fungi</taxon>
        <taxon>Dikarya</taxon>
        <taxon>Basidiomycota</taxon>
        <taxon>Agaricomycotina</taxon>
        <taxon>Agaricomycetes</taxon>
        <taxon>Auriculariales</taxon>
        <taxon>Exidiaceae</taxon>
        <taxon>Exidia</taxon>
    </lineage>
</organism>
<feature type="domain" description="NADP-dependent oxidoreductase" evidence="2">
    <location>
        <begin position="28"/>
        <end position="323"/>
    </location>
</feature>
<reference evidence="3 4" key="1">
    <citation type="journal article" date="2016" name="Mol. Biol. Evol.">
        <title>Comparative Genomics of Early-Diverging Mushroom-Forming Fungi Provides Insights into the Origins of Lignocellulose Decay Capabilities.</title>
        <authorList>
            <person name="Nagy L.G."/>
            <person name="Riley R."/>
            <person name="Tritt A."/>
            <person name="Adam C."/>
            <person name="Daum C."/>
            <person name="Floudas D."/>
            <person name="Sun H."/>
            <person name="Yadav J.S."/>
            <person name="Pangilinan J."/>
            <person name="Larsson K.H."/>
            <person name="Matsuura K."/>
            <person name="Barry K."/>
            <person name="Labutti K."/>
            <person name="Kuo R."/>
            <person name="Ohm R.A."/>
            <person name="Bhattacharya S.S."/>
            <person name="Shirouzu T."/>
            <person name="Yoshinaga Y."/>
            <person name="Martin F.M."/>
            <person name="Grigoriev I.V."/>
            <person name="Hibbett D.S."/>
        </authorList>
    </citation>
    <scope>NUCLEOTIDE SEQUENCE [LARGE SCALE GENOMIC DNA]</scope>
    <source>
        <strain evidence="3 4">HHB12029</strain>
    </source>
</reference>
<dbReference type="InterPro" id="IPR020471">
    <property type="entry name" value="AKR"/>
</dbReference>
<gene>
    <name evidence="3" type="ORF">EXIGLDRAFT_728483</name>
</gene>
<keyword evidence="1" id="KW-0560">Oxidoreductase</keyword>